<dbReference type="EMBL" id="LXQC01000079">
    <property type="protein sequence ID" value="TFE71305.1"/>
    <property type="molecule type" value="Genomic_DNA"/>
</dbReference>
<evidence type="ECO:0000313" key="1">
    <source>
        <dbReference type="EMBL" id="TFE71305.1"/>
    </source>
</evidence>
<gene>
    <name evidence="1" type="ORF">A7Q10_04850</name>
</gene>
<protein>
    <submittedName>
        <fullName evidence="1">Uncharacterized protein</fullName>
    </submittedName>
</protein>
<sequence length="73" mass="8082">MGLGQLSIASSPQTPEDPVVAPGLAKSCHLWKKCESLTLTPSLPYRAAFYSIIRTIFLMNRHEEVFIPGCSIY</sequence>
<comment type="caution">
    <text evidence="1">The sequence shown here is derived from an EMBL/GenBank/DDBJ whole genome shotgun (WGS) entry which is preliminary data.</text>
</comment>
<dbReference type="Proteomes" id="UP000297713">
    <property type="component" value="Unassembled WGS sequence"/>
</dbReference>
<dbReference type="RefSeq" id="WP_134439296.1">
    <property type="nucleotide sequence ID" value="NZ_CP065957.1"/>
</dbReference>
<name>A0A4Y8PJ06_9BACT</name>
<organism evidence="1 2">
    <name type="scientific">Methylacidiphilum caldifontis</name>
    <dbReference type="NCBI Taxonomy" id="2795386"/>
    <lineage>
        <taxon>Bacteria</taxon>
        <taxon>Pseudomonadati</taxon>
        <taxon>Verrucomicrobiota</taxon>
        <taxon>Methylacidiphilae</taxon>
        <taxon>Methylacidiphilales</taxon>
        <taxon>Methylacidiphilaceae</taxon>
        <taxon>Methylacidiphilum (ex Ratnadevi et al. 2023)</taxon>
    </lineage>
</organism>
<evidence type="ECO:0000313" key="2">
    <source>
        <dbReference type="Proteomes" id="UP000297713"/>
    </source>
</evidence>
<reference evidence="1 2" key="1">
    <citation type="submission" date="2016-05" db="EMBL/GenBank/DDBJ databases">
        <title>Diversity and Homogeneity among Thermoacidophilic Verrucomicrobia Methanotrophs Linked with Geographical Origin.</title>
        <authorList>
            <person name="Erikstad H.-A."/>
            <person name="Smestad N.B."/>
            <person name="Ceballos R.M."/>
            <person name="Birkeland N.-K."/>
        </authorList>
    </citation>
    <scope>NUCLEOTIDE SEQUENCE [LARGE SCALE GENOMIC DNA]</scope>
    <source>
        <strain evidence="1 2">Phi</strain>
    </source>
</reference>
<accession>A0A4Y8PJ06</accession>
<dbReference type="AlphaFoldDB" id="A0A4Y8PJ06"/>
<keyword evidence="2" id="KW-1185">Reference proteome</keyword>
<proteinExistence type="predicted"/>